<dbReference type="Proteomes" id="UP000735302">
    <property type="component" value="Unassembled WGS sequence"/>
</dbReference>
<protein>
    <submittedName>
        <fullName evidence="1">Uncharacterized protein</fullName>
    </submittedName>
</protein>
<comment type="caution">
    <text evidence="1">The sequence shown here is derived from an EMBL/GenBank/DDBJ whole genome shotgun (WGS) entry which is preliminary data.</text>
</comment>
<keyword evidence="2" id="KW-1185">Reference proteome</keyword>
<accession>A0AAV4DD24</accession>
<name>A0AAV4DD24_9GAST</name>
<gene>
    <name evidence="1" type="ORF">PoB_006837000</name>
</gene>
<evidence type="ECO:0000313" key="1">
    <source>
        <dbReference type="EMBL" id="GFO41865.1"/>
    </source>
</evidence>
<evidence type="ECO:0000313" key="2">
    <source>
        <dbReference type="Proteomes" id="UP000735302"/>
    </source>
</evidence>
<dbReference type="AlphaFoldDB" id="A0AAV4DD24"/>
<sequence>MGILKGVEQTWRGAVSYGPAGGRRWTACWMTPRVVLHGCSRRFYDTLFHPASAVEVLPPLTVALFGSLSALEELRQLRESVEELTAQLGAVFNHPKEDCSYVLLDCGELGGIKVPDWSDINLQEALLGSPGNMKRAAEVLYVFIRRAMY</sequence>
<proteinExistence type="predicted"/>
<dbReference type="EMBL" id="BLXT01007728">
    <property type="protein sequence ID" value="GFO41865.1"/>
    <property type="molecule type" value="Genomic_DNA"/>
</dbReference>
<organism evidence="1 2">
    <name type="scientific">Plakobranchus ocellatus</name>
    <dbReference type="NCBI Taxonomy" id="259542"/>
    <lineage>
        <taxon>Eukaryota</taxon>
        <taxon>Metazoa</taxon>
        <taxon>Spiralia</taxon>
        <taxon>Lophotrochozoa</taxon>
        <taxon>Mollusca</taxon>
        <taxon>Gastropoda</taxon>
        <taxon>Heterobranchia</taxon>
        <taxon>Euthyneura</taxon>
        <taxon>Panpulmonata</taxon>
        <taxon>Sacoglossa</taxon>
        <taxon>Placobranchoidea</taxon>
        <taxon>Plakobranchidae</taxon>
        <taxon>Plakobranchus</taxon>
    </lineage>
</organism>
<reference evidence="1 2" key="1">
    <citation type="journal article" date="2021" name="Elife">
        <title>Chloroplast acquisition without the gene transfer in kleptoplastic sea slugs, Plakobranchus ocellatus.</title>
        <authorList>
            <person name="Maeda T."/>
            <person name="Takahashi S."/>
            <person name="Yoshida T."/>
            <person name="Shimamura S."/>
            <person name="Takaki Y."/>
            <person name="Nagai Y."/>
            <person name="Toyoda A."/>
            <person name="Suzuki Y."/>
            <person name="Arimoto A."/>
            <person name="Ishii H."/>
            <person name="Satoh N."/>
            <person name="Nishiyama T."/>
            <person name="Hasebe M."/>
            <person name="Maruyama T."/>
            <person name="Minagawa J."/>
            <person name="Obokata J."/>
            <person name="Shigenobu S."/>
        </authorList>
    </citation>
    <scope>NUCLEOTIDE SEQUENCE [LARGE SCALE GENOMIC DNA]</scope>
</reference>